<dbReference type="PANTHER" id="PTHR22916:SF3">
    <property type="entry name" value="UDP-GLCNAC:BETAGAL BETA-1,3-N-ACETYLGLUCOSAMINYLTRANSFERASE-LIKE PROTEIN 1"/>
    <property type="match status" value="1"/>
</dbReference>
<dbReference type="Proteomes" id="UP000182544">
    <property type="component" value="Unassembled WGS sequence"/>
</dbReference>
<dbReference type="AlphaFoldDB" id="A0A1K2IKW5"/>
<protein>
    <submittedName>
        <fullName evidence="2">Glycosyltransferase involved in cell wall bisynthesis</fullName>
    </submittedName>
</protein>
<dbReference type="EMBL" id="FPKV01000002">
    <property type="protein sequence ID" value="SFZ92930.1"/>
    <property type="molecule type" value="Genomic_DNA"/>
</dbReference>
<proteinExistence type="predicted"/>
<dbReference type="Gene3D" id="3.90.550.10">
    <property type="entry name" value="Spore Coat Polysaccharide Biosynthesis Protein SpsA, Chain A"/>
    <property type="match status" value="1"/>
</dbReference>
<feature type="domain" description="Glycosyltransferase 2-like" evidence="1">
    <location>
        <begin position="8"/>
        <end position="111"/>
    </location>
</feature>
<gene>
    <name evidence="2" type="ORF">SAMN05428642_1021082</name>
</gene>
<dbReference type="GO" id="GO:0016758">
    <property type="term" value="F:hexosyltransferase activity"/>
    <property type="evidence" value="ECO:0007669"/>
    <property type="project" value="UniProtKB-ARBA"/>
</dbReference>
<keyword evidence="3" id="KW-1185">Reference proteome</keyword>
<accession>A0A1K2IKW5</accession>
<dbReference type="PANTHER" id="PTHR22916">
    <property type="entry name" value="GLYCOSYLTRANSFERASE"/>
    <property type="match status" value="1"/>
</dbReference>
<dbReference type="CDD" id="cd00761">
    <property type="entry name" value="Glyco_tranf_GTA_type"/>
    <property type="match status" value="1"/>
</dbReference>
<dbReference type="Pfam" id="PF00535">
    <property type="entry name" value="Glycos_transf_2"/>
    <property type="match status" value="1"/>
</dbReference>
<evidence type="ECO:0000259" key="1">
    <source>
        <dbReference type="Pfam" id="PF00535"/>
    </source>
</evidence>
<sequence length="265" mass="30741">MKEVPLISILITHYNRPTDLVKCIKAIRDANIANCEIVVSDDGSALETIKLIQSYGIDTLILSDINKGLAANINKGLKACKGEYVIYCQEDFMLNPQINNVLFECIELLKSKKFHIVRFTSNFKFNKLIKLTDAISLIPRFSFKNFTQNYYRYSDHPFITKRQFYNEYGYYLENTSGRYGETEYGIRICNSKAKIAITNNSFASIIVGSQSVLINEFDTNEPKIKVNKSFIKLARAFRLYFEWVFYRKNKRGLISYTNARKIKIQ</sequence>
<dbReference type="RefSeq" id="WP_072402404.1">
    <property type="nucleotide sequence ID" value="NZ_FPKV01000002.1"/>
</dbReference>
<evidence type="ECO:0000313" key="2">
    <source>
        <dbReference type="EMBL" id="SFZ92930.1"/>
    </source>
</evidence>
<dbReference type="OrthoDB" id="744361at2"/>
<evidence type="ECO:0000313" key="3">
    <source>
        <dbReference type="Proteomes" id="UP000182544"/>
    </source>
</evidence>
<dbReference type="STRING" id="369401.SAMN05428642_1021082"/>
<dbReference type="InterPro" id="IPR029044">
    <property type="entry name" value="Nucleotide-diphossugar_trans"/>
</dbReference>
<dbReference type="InterPro" id="IPR001173">
    <property type="entry name" value="Glyco_trans_2-like"/>
</dbReference>
<dbReference type="SUPFAM" id="SSF53448">
    <property type="entry name" value="Nucleotide-diphospho-sugar transferases"/>
    <property type="match status" value="1"/>
</dbReference>
<keyword evidence="2" id="KW-0808">Transferase</keyword>
<name>A0A1K2IKW5_9FLAO</name>
<organism evidence="2 3">
    <name type="scientific">Flaviramulus basaltis</name>
    <dbReference type="NCBI Taxonomy" id="369401"/>
    <lineage>
        <taxon>Bacteria</taxon>
        <taxon>Pseudomonadati</taxon>
        <taxon>Bacteroidota</taxon>
        <taxon>Flavobacteriia</taxon>
        <taxon>Flavobacteriales</taxon>
        <taxon>Flavobacteriaceae</taxon>
        <taxon>Flaviramulus</taxon>
    </lineage>
</organism>
<reference evidence="2 3" key="1">
    <citation type="submission" date="2016-10" db="EMBL/GenBank/DDBJ databases">
        <authorList>
            <person name="de Groot N.N."/>
        </authorList>
    </citation>
    <scope>NUCLEOTIDE SEQUENCE [LARGE SCALE GENOMIC DNA]</scope>
    <source>
        <strain evidence="2 3">DSM 18180</strain>
    </source>
</reference>